<proteinExistence type="predicted"/>
<organism evidence="2 3">
    <name type="scientific">Stieleria neptunia</name>
    <dbReference type="NCBI Taxonomy" id="2527979"/>
    <lineage>
        <taxon>Bacteria</taxon>
        <taxon>Pseudomonadati</taxon>
        <taxon>Planctomycetota</taxon>
        <taxon>Planctomycetia</taxon>
        <taxon>Pirellulales</taxon>
        <taxon>Pirellulaceae</taxon>
        <taxon>Stieleria</taxon>
    </lineage>
</organism>
<dbReference type="KEGG" id="snep:Enr13x_76720"/>
<dbReference type="OrthoDB" id="9902914at2"/>
<dbReference type="AlphaFoldDB" id="A0A518I3T5"/>
<evidence type="ECO:0000313" key="2">
    <source>
        <dbReference type="EMBL" id="QDV47760.1"/>
    </source>
</evidence>
<accession>A0A518I3T5</accession>
<sequence>MSQPTEQQSVEVAQQPSEQPAKQPAKQPSEQPCEQPADSMDGITKTVDGTLDAQSANAKGLIANLGPPPGIHYGYGP</sequence>
<keyword evidence="3" id="KW-1185">Reference proteome</keyword>
<dbReference type="RefSeq" id="WP_145391826.1">
    <property type="nucleotide sequence ID" value="NZ_CP037423.1"/>
</dbReference>
<feature type="compositionally biased region" description="Polar residues" evidence="1">
    <location>
        <begin position="1"/>
        <end position="32"/>
    </location>
</feature>
<gene>
    <name evidence="2" type="ORF">Enr13x_76720</name>
</gene>
<feature type="region of interest" description="Disordered" evidence="1">
    <location>
        <begin position="1"/>
        <end position="51"/>
    </location>
</feature>
<dbReference type="EMBL" id="CP037423">
    <property type="protein sequence ID" value="QDV47760.1"/>
    <property type="molecule type" value="Genomic_DNA"/>
</dbReference>
<evidence type="ECO:0000256" key="1">
    <source>
        <dbReference type="SAM" id="MobiDB-lite"/>
    </source>
</evidence>
<reference evidence="2 3" key="1">
    <citation type="submission" date="2019-03" db="EMBL/GenBank/DDBJ databases">
        <title>Deep-cultivation of Planctomycetes and their phenomic and genomic characterization uncovers novel biology.</title>
        <authorList>
            <person name="Wiegand S."/>
            <person name="Jogler M."/>
            <person name="Boedeker C."/>
            <person name="Pinto D."/>
            <person name="Vollmers J."/>
            <person name="Rivas-Marin E."/>
            <person name="Kohn T."/>
            <person name="Peeters S.H."/>
            <person name="Heuer A."/>
            <person name="Rast P."/>
            <person name="Oberbeckmann S."/>
            <person name="Bunk B."/>
            <person name="Jeske O."/>
            <person name="Meyerdierks A."/>
            <person name="Storesund J.E."/>
            <person name="Kallscheuer N."/>
            <person name="Luecker S."/>
            <person name="Lage O.M."/>
            <person name="Pohl T."/>
            <person name="Merkel B.J."/>
            <person name="Hornburger P."/>
            <person name="Mueller R.-W."/>
            <person name="Bruemmer F."/>
            <person name="Labrenz M."/>
            <person name="Spormann A.M."/>
            <person name="Op den Camp H."/>
            <person name="Overmann J."/>
            <person name="Amann R."/>
            <person name="Jetten M.S.M."/>
            <person name="Mascher T."/>
            <person name="Medema M.H."/>
            <person name="Devos D.P."/>
            <person name="Kaster A.-K."/>
            <person name="Ovreas L."/>
            <person name="Rohde M."/>
            <person name="Galperin M.Y."/>
            <person name="Jogler C."/>
        </authorList>
    </citation>
    <scope>NUCLEOTIDE SEQUENCE [LARGE SCALE GENOMIC DNA]</scope>
    <source>
        <strain evidence="2 3">Enr13</strain>
    </source>
</reference>
<evidence type="ECO:0000313" key="3">
    <source>
        <dbReference type="Proteomes" id="UP000319004"/>
    </source>
</evidence>
<dbReference type="Proteomes" id="UP000319004">
    <property type="component" value="Chromosome"/>
</dbReference>
<name>A0A518I3T5_9BACT</name>
<protein>
    <submittedName>
        <fullName evidence="2">Uncharacterized protein</fullName>
    </submittedName>
</protein>